<dbReference type="GeneID" id="92358469"/>
<dbReference type="SUPFAM" id="SSF52540">
    <property type="entry name" value="P-loop containing nucleoside triphosphate hydrolases"/>
    <property type="match status" value="1"/>
</dbReference>
<dbReference type="GO" id="GO:0007031">
    <property type="term" value="P:peroxisome organization"/>
    <property type="evidence" value="ECO:0007669"/>
    <property type="project" value="TreeGrafter"/>
</dbReference>
<dbReference type="Gene3D" id="1.20.1560.10">
    <property type="entry name" value="ABC transporter type 1, transmembrane domain"/>
    <property type="match status" value="1"/>
</dbReference>
<dbReference type="GO" id="GO:0140359">
    <property type="term" value="F:ABC-type transporter activity"/>
    <property type="evidence" value="ECO:0007669"/>
    <property type="project" value="InterPro"/>
</dbReference>
<dbReference type="SUPFAM" id="SSF90123">
    <property type="entry name" value="ABC transporter transmembrane region"/>
    <property type="match status" value="1"/>
</dbReference>
<feature type="domain" description="ABC transmembrane type-1" evidence="10">
    <location>
        <begin position="137"/>
        <end position="383"/>
    </location>
</feature>
<dbReference type="Pfam" id="PF00005">
    <property type="entry name" value="ABC_tran"/>
    <property type="match status" value="1"/>
</dbReference>
<keyword evidence="7 8" id="KW-0472">Membrane</keyword>
<dbReference type="RefSeq" id="XP_067060087.1">
    <property type="nucleotide sequence ID" value="XM_067204535.1"/>
</dbReference>
<dbReference type="GO" id="GO:0016887">
    <property type="term" value="F:ATP hydrolysis activity"/>
    <property type="evidence" value="ECO:0007669"/>
    <property type="project" value="InterPro"/>
</dbReference>
<feature type="domain" description="ABC transporter" evidence="9">
    <location>
        <begin position="424"/>
        <end position="640"/>
    </location>
</feature>
<dbReference type="InterPro" id="IPR027417">
    <property type="entry name" value="P-loop_NTPase"/>
</dbReference>
<dbReference type="PANTHER" id="PTHR11384:SF70">
    <property type="entry name" value="TRANSPORTER, PUTATIVE-RELATED"/>
    <property type="match status" value="1"/>
</dbReference>
<sequence>MAVVSKFVPRRFLGFYSMQLLCLAAAVRILNAVVRRRRAGSGNTKHRSRRTSPLCIGSRDESDAIKIDHIFWRRLRSLVRLCIPNFVSLEFGGVLLMLTLFCLRTHLTLLFARVVGRNGRYLVERNTRAFFSSVADIGLLAIPGTILQIGAQYVKMMVQQRLRDNLQAALLTEYLKGNHICVLATQSAGIDNTDHRLTQETDQFCKGIAGLFHTLFKPVLDVVTLSIELSKHGGLAPSAFLISYYLLVATCMSVLLPNFGQMVATSQQKEGNLRTKHHQLISHAEEIAFYNGEEIEREHTGRLLRSLIRHEYTIKRAKWLSGCSDSLLIKYGSSLVGYLVCSLVVLDQCHLMTKGELTQLYLQHVQLYVPFSAAVGRMLLMHKQIGALCGSVHRIGELRERLEHLNALNARSEVANVFYSDDFVQWSDVDIVSPTGTSLLRDFSLAVTPGKHTLIMGSNGSGKTALLRVLSGLWPLAKGKLTLPTAPESLMFLPQRTYLPPGSLRALLTYPHLAEEVCAGKPEQTFVSDEAIMSAAISFGLCSLMDREGGMDASENWEEILSGGERQRVALVRVLLHRPQFAFLDECTSAISQDEEPFFYSLLQKAGVTLITVSHRETLRKLHRVIISLDGEGGYEVSGE</sequence>
<dbReference type="Proteomes" id="UP000674143">
    <property type="component" value="Unassembled WGS sequence"/>
</dbReference>
<evidence type="ECO:0000256" key="7">
    <source>
        <dbReference type="ARBA" id="ARBA00023136"/>
    </source>
</evidence>
<feature type="transmembrane region" description="Helical" evidence="8">
    <location>
        <begin position="12"/>
        <end position="30"/>
    </location>
</feature>
<dbReference type="InterPro" id="IPR050835">
    <property type="entry name" value="ABC_transporter_sub-D"/>
</dbReference>
<dbReference type="GO" id="GO:0005324">
    <property type="term" value="F:long-chain fatty acid transmembrane transporter activity"/>
    <property type="evidence" value="ECO:0007669"/>
    <property type="project" value="TreeGrafter"/>
</dbReference>
<evidence type="ECO:0000256" key="2">
    <source>
        <dbReference type="ARBA" id="ARBA00022448"/>
    </source>
</evidence>
<dbReference type="AlphaFoldDB" id="A0A836GP18"/>
<reference evidence="12" key="1">
    <citation type="journal article" date="2021" name="Microbiol. Resour. Announc.">
        <title>LGAAP: Leishmaniinae Genome Assembly and Annotation Pipeline.</title>
        <authorList>
            <person name="Almutairi H."/>
            <person name="Urbaniak M.D."/>
            <person name="Bates M.D."/>
            <person name="Jariyapan N."/>
            <person name="Kwakye-Nuako G."/>
            <person name="Thomaz-Soccol V."/>
            <person name="Al-Salem W.S."/>
            <person name="Dillon R.J."/>
            <person name="Bates P.A."/>
            <person name="Gatherer D."/>
        </authorList>
    </citation>
    <scope>NUCLEOTIDE SEQUENCE [LARGE SCALE GENOMIC DNA]</scope>
</reference>
<protein>
    <recommendedName>
        <fullName evidence="13">Glycosomal transporter (GAT2)</fullName>
    </recommendedName>
</protein>
<comment type="similarity">
    <text evidence="1">Belongs to the ABC transporter superfamily. ABCD family. Peroxisomal fatty acyl CoA transporter (TC 3.A.1.203) subfamily.</text>
</comment>
<evidence type="ECO:0000259" key="9">
    <source>
        <dbReference type="PROSITE" id="PS50893"/>
    </source>
</evidence>
<dbReference type="SMR" id="A0A836GP18"/>
<dbReference type="SMART" id="SM00382">
    <property type="entry name" value="AAA"/>
    <property type="match status" value="1"/>
</dbReference>
<feature type="transmembrane region" description="Helical" evidence="8">
    <location>
        <begin position="129"/>
        <end position="154"/>
    </location>
</feature>
<organism evidence="11 12">
    <name type="scientific">Leishmania orientalis</name>
    <dbReference type="NCBI Taxonomy" id="2249476"/>
    <lineage>
        <taxon>Eukaryota</taxon>
        <taxon>Discoba</taxon>
        <taxon>Euglenozoa</taxon>
        <taxon>Kinetoplastea</taxon>
        <taxon>Metakinetoplastina</taxon>
        <taxon>Trypanosomatida</taxon>
        <taxon>Trypanosomatidae</taxon>
        <taxon>Leishmaniinae</taxon>
        <taxon>Leishmania</taxon>
    </lineage>
</organism>
<evidence type="ECO:0000256" key="6">
    <source>
        <dbReference type="ARBA" id="ARBA00022989"/>
    </source>
</evidence>
<dbReference type="InterPro" id="IPR011527">
    <property type="entry name" value="ABC1_TM_dom"/>
</dbReference>
<dbReference type="Pfam" id="PF06472">
    <property type="entry name" value="ABC_membrane_2"/>
    <property type="match status" value="1"/>
</dbReference>
<evidence type="ECO:0000313" key="12">
    <source>
        <dbReference type="Proteomes" id="UP000674143"/>
    </source>
</evidence>
<keyword evidence="2" id="KW-0813">Transport</keyword>
<dbReference type="InterPro" id="IPR003439">
    <property type="entry name" value="ABC_transporter-like_ATP-bd"/>
</dbReference>
<dbReference type="InterPro" id="IPR003593">
    <property type="entry name" value="AAA+_ATPase"/>
</dbReference>
<evidence type="ECO:0000256" key="3">
    <source>
        <dbReference type="ARBA" id="ARBA00022692"/>
    </source>
</evidence>
<evidence type="ECO:0000259" key="10">
    <source>
        <dbReference type="PROSITE" id="PS50929"/>
    </source>
</evidence>
<evidence type="ECO:0000256" key="8">
    <source>
        <dbReference type="SAM" id="Phobius"/>
    </source>
</evidence>
<comment type="caution">
    <text evidence="11">The sequence shown here is derived from an EMBL/GenBank/DDBJ whole genome shotgun (WGS) entry which is preliminary data.</text>
</comment>
<evidence type="ECO:0000256" key="5">
    <source>
        <dbReference type="ARBA" id="ARBA00022840"/>
    </source>
</evidence>
<dbReference type="PANTHER" id="PTHR11384">
    <property type="entry name" value="ATP-BINDING CASSETTE, SUB-FAMILY D MEMBER"/>
    <property type="match status" value="1"/>
</dbReference>
<gene>
    <name evidence="11" type="ORF">LSCM4_02507</name>
</gene>
<dbReference type="GO" id="GO:0005778">
    <property type="term" value="C:peroxisomal membrane"/>
    <property type="evidence" value="ECO:0007669"/>
    <property type="project" value="TreeGrafter"/>
</dbReference>
<dbReference type="GO" id="GO:0006635">
    <property type="term" value="P:fatty acid beta-oxidation"/>
    <property type="evidence" value="ECO:0007669"/>
    <property type="project" value="TreeGrafter"/>
</dbReference>
<name>A0A836GP18_9TRYP</name>
<dbReference type="InterPro" id="IPR017871">
    <property type="entry name" value="ABC_transporter-like_CS"/>
</dbReference>
<dbReference type="PROSITE" id="PS50929">
    <property type="entry name" value="ABC_TM1F"/>
    <property type="match status" value="1"/>
</dbReference>
<dbReference type="PROSITE" id="PS00211">
    <property type="entry name" value="ABC_TRANSPORTER_1"/>
    <property type="match status" value="1"/>
</dbReference>
<accession>A0A836GP18</accession>
<dbReference type="GO" id="GO:0015910">
    <property type="term" value="P:long-chain fatty acid import into peroxisome"/>
    <property type="evidence" value="ECO:0007669"/>
    <property type="project" value="TreeGrafter"/>
</dbReference>
<dbReference type="GO" id="GO:0005524">
    <property type="term" value="F:ATP binding"/>
    <property type="evidence" value="ECO:0007669"/>
    <property type="project" value="UniProtKB-KW"/>
</dbReference>
<evidence type="ECO:0000313" key="11">
    <source>
        <dbReference type="EMBL" id="KAG5469110.1"/>
    </source>
</evidence>
<evidence type="ECO:0000256" key="1">
    <source>
        <dbReference type="ARBA" id="ARBA00008575"/>
    </source>
</evidence>
<dbReference type="EMBL" id="JAFHLR010000033">
    <property type="protein sequence ID" value="KAG5469110.1"/>
    <property type="molecule type" value="Genomic_DNA"/>
</dbReference>
<keyword evidence="12" id="KW-1185">Reference proteome</keyword>
<dbReference type="Gene3D" id="3.40.50.300">
    <property type="entry name" value="P-loop containing nucleotide triphosphate hydrolases"/>
    <property type="match status" value="1"/>
</dbReference>
<dbReference type="GO" id="GO:0042760">
    <property type="term" value="P:very long-chain fatty acid catabolic process"/>
    <property type="evidence" value="ECO:0007669"/>
    <property type="project" value="TreeGrafter"/>
</dbReference>
<feature type="transmembrane region" description="Helical" evidence="8">
    <location>
        <begin position="83"/>
        <end position="109"/>
    </location>
</feature>
<keyword evidence="4" id="KW-0547">Nucleotide-binding</keyword>
<evidence type="ECO:0000256" key="4">
    <source>
        <dbReference type="ARBA" id="ARBA00022741"/>
    </source>
</evidence>
<dbReference type="CDD" id="cd03223">
    <property type="entry name" value="ABCD_peroxisomal_ALDP"/>
    <property type="match status" value="1"/>
</dbReference>
<evidence type="ECO:0008006" key="13">
    <source>
        <dbReference type="Google" id="ProtNLM"/>
    </source>
</evidence>
<keyword evidence="5" id="KW-0067">ATP-binding</keyword>
<reference evidence="12" key="2">
    <citation type="journal article" date="2021" name="Sci. Data">
        <title>Chromosome-scale genome sequencing, assembly and annotation of six genomes from subfamily Leishmaniinae.</title>
        <authorList>
            <person name="Almutairi H."/>
            <person name="Urbaniak M.D."/>
            <person name="Bates M.D."/>
            <person name="Jariyapan N."/>
            <person name="Kwakye-Nuako G."/>
            <person name="Thomaz Soccol V."/>
            <person name="Al-Salem W.S."/>
            <person name="Dillon R.J."/>
            <person name="Bates P.A."/>
            <person name="Gatherer D."/>
        </authorList>
    </citation>
    <scope>NUCLEOTIDE SEQUENCE [LARGE SCALE GENOMIC DNA]</scope>
</reference>
<keyword evidence="3 8" id="KW-0812">Transmembrane</keyword>
<keyword evidence="6 8" id="KW-1133">Transmembrane helix</keyword>
<dbReference type="InterPro" id="IPR036640">
    <property type="entry name" value="ABC1_TM_sf"/>
</dbReference>
<dbReference type="PROSITE" id="PS50893">
    <property type="entry name" value="ABC_TRANSPORTER_2"/>
    <property type="match status" value="1"/>
</dbReference>
<proteinExistence type="inferred from homology"/>
<dbReference type="KEGG" id="loi:92358469"/>